<dbReference type="InterPro" id="IPR043144">
    <property type="entry name" value="Mal/L-sulf/L-lact_DH-like_ah"/>
</dbReference>
<evidence type="ECO:0000256" key="1">
    <source>
        <dbReference type="ARBA" id="ARBA00006056"/>
    </source>
</evidence>
<dbReference type="InterPro" id="IPR003767">
    <property type="entry name" value="Malate/L-lactate_DH-like"/>
</dbReference>
<dbReference type="AlphaFoldDB" id="A0A6J6KBN3"/>
<reference evidence="4" key="1">
    <citation type="submission" date="2020-05" db="EMBL/GenBank/DDBJ databases">
        <authorList>
            <person name="Chiriac C."/>
            <person name="Salcher M."/>
            <person name="Ghai R."/>
            <person name="Kavagutti S V."/>
        </authorList>
    </citation>
    <scope>NUCLEOTIDE SEQUENCE</scope>
</reference>
<dbReference type="InterPro" id="IPR036111">
    <property type="entry name" value="Mal/L-sulfo/L-lacto_DH-like_sf"/>
</dbReference>
<gene>
    <name evidence="3" type="ORF">UFOPK2157_00244</name>
    <name evidence="4" type="ORF">UFOPK2228_00339</name>
    <name evidence="5" type="ORF">UFOPK2245_00397</name>
</gene>
<accession>A0A6J6KBN3</accession>
<evidence type="ECO:0000313" key="3">
    <source>
        <dbReference type="EMBL" id="CAB4636454.1"/>
    </source>
</evidence>
<evidence type="ECO:0000313" key="4">
    <source>
        <dbReference type="EMBL" id="CAB4647271.1"/>
    </source>
</evidence>
<dbReference type="EMBL" id="CAEZVW010000004">
    <property type="protein sequence ID" value="CAB4636454.1"/>
    <property type="molecule type" value="Genomic_DNA"/>
</dbReference>
<name>A0A6J6KBN3_9ZZZZ</name>
<comment type="similarity">
    <text evidence="1">Belongs to the LDH2/MDH2 oxidoreductase family.</text>
</comment>
<dbReference type="PANTHER" id="PTHR11091">
    <property type="entry name" value="OXIDOREDUCTASE-RELATED"/>
    <property type="match status" value="1"/>
</dbReference>
<sequence length="356" mass="37809">MMNSKDESIKYVQSEKIEDFGKAILVAAGMTQGDASITARHLKMATLRGVESHGFGRFLMYSKRVADGGMISPTSVTVVHDGGSVLSLDGHNGVGQVVAENSMKIAIERAKETGICFTTVKNSNHMGALSPYVLLAADSDCIGIAFTNASPRIAPVGGAQAMLGNNPWSIAVPTSTNPVVMDMANSVAALGKVRILQARGELLPEGWARDSEGMPTRDPLAAITGLLEPIAGYKGYVIALMLELLTGAASGGGGSYTVSAVTKSEIPGNVSHSFIAISLDKLGSKKDFLQNVDKLTSDVRNSKLARDSKEILMPGDIEFRNQETRLKEGVPLKPELVKNLVEAAELFSVPIPQWLR</sequence>
<evidence type="ECO:0000313" key="5">
    <source>
        <dbReference type="EMBL" id="CAB4648577.1"/>
    </source>
</evidence>
<keyword evidence="2" id="KW-0560">Oxidoreductase</keyword>
<dbReference type="Gene3D" id="1.10.1530.10">
    <property type="match status" value="1"/>
</dbReference>
<organism evidence="4">
    <name type="scientific">freshwater metagenome</name>
    <dbReference type="NCBI Taxonomy" id="449393"/>
    <lineage>
        <taxon>unclassified sequences</taxon>
        <taxon>metagenomes</taxon>
        <taxon>ecological metagenomes</taxon>
    </lineage>
</organism>
<dbReference type="EMBL" id="CAEZWF010000004">
    <property type="protein sequence ID" value="CAB4647271.1"/>
    <property type="molecule type" value="Genomic_DNA"/>
</dbReference>
<dbReference type="InterPro" id="IPR043143">
    <property type="entry name" value="Mal/L-sulf/L-lact_DH-like_NADP"/>
</dbReference>
<dbReference type="Pfam" id="PF02615">
    <property type="entry name" value="Ldh_2"/>
    <property type="match status" value="1"/>
</dbReference>
<dbReference type="PANTHER" id="PTHR11091:SF0">
    <property type="entry name" value="MALATE DEHYDROGENASE"/>
    <property type="match status" value="1"/>
</dbReference>
<dbReference type="Gene3D" id="3.30.1370.60">
    <property type="entry name" value="Hypothetical oxidoreductase yiak, domain 2"/>
    <property type="match status" value="1"/>
</dbReference>
<dbReference type="EMBL" id="CAEZWK010000005">
    <property type="protein sequence ID" value="CAB4648577.1"/>
    <property type="molecule type" value="Genomic_DNA"/>
</dbReference>
<dbReference type="GO" id="GO:0016491">
    <property type="term" value="F:oxidoreductase activity"/>
    <property type="evidence" value="ECO:0007669"/>
    <property type="project" value="UniProtKB-KW"/>
</dbReference>
<proteinExistence type="inferred from homology"/>
<protein>
    <submittedName>
        <fullName evidence="4">Unannotated protein</fullName>
    </submittedName>
</protein>
<dbReference type="SUPFAM" id="SSF89733">
    <property type="entry name" value="L-sulfolactate dehydrogenase-like"/>
    <property type="match status" value="1"/>
</dbReference>
<evidence type="ECO:0000256" key="2">
    <source>
        <dbReference type="ARBA" id="ARBA00023002"/>
    </source>
</evidence>